<sequence>MAQYSDGALEFWSKREVQVWTDYCPTCGQESYTSICEHCDFDIAKYYENLDIVEAHKYILRVQI</sequence>
<protein>
    <submittedName>
        <fullName evidence="1">Uncharacterized protein</fullName>
    </submittedName>
</protein>
<reference evidence="1" key="1">
    <citation type="journal article" date="2015" name="Nature">
        <title>Complex archaea that bridge the gap between prokaryotes and eukaryotes.</title>
        <authorList>
            <person name="Spang A."/>
            <person name="Saw J.H."/>
            <person name="Jorgensen S.L."/>
            <person name="Zaremba-Niedzwiedzka K."/>
            <person name="Martijn J."/>
            <person name="Lind A.E."/>
            <person name="van Eijk R."/>
            <person name="Schleper C."/>
            <person name="Guy L."/>
            <person name="Ettema T.J."/>
        </authorList>
    </citation>
    <scope>NUCLEOTIDE SEQUENCE</scope>
</reference>
<proteinExistence type="predicted"/>
<dbReference type="AlphaFoldDB" id="A0A0F9Q0G2"/>
<name>A0A0F9Q0G2_9ZZZZ</name>
<comment type="caution">
    <text evidence="1">The sequence shown here is derived from an EMBL/GenBank/DDBJ whole genome shotgun (WGS) entry which is preliminary data.</text>
</comment>
<organism evidence="1">
    <name type="scientific">marine sediment metagenome</name>
    <dbReference type="NCBI Taxonomy" id="412755"/>
    <lineage>
        <taxon>unclassified sequences</taxon>
        <taxon>metagenomes</taxon>
        <taxon>ecological metagenomes</taxon>
    </lineage>
</organism>
<dbReference type="EMBL" id="LAZR01005560">
    <property type="protein sequence ID" value="KKM98927.1"/>
    <property type="molecule type" value="Genomic_DNA"/>
</dbReference>
<gene>
    <name evidence="1" type="ORF">LCGC14_1153120</name>
</gene>
<evidence type="ECO:0000313" key="1">
    <source>
        <dbReference type="EMBL" id="KKM98927.1"/>
    </source>
</evidence>
<accession>A0A0F9Q0G2</accession>